<name>A0A0F9SAV1_9ZZZZ</name>
<organism evidence="1">
    <name type="scientific">marine sediment metagenome</name>
    <dbReference type="NCBI Taxonomy" id="412755"/>
    <lineage>
        <taxon>unclassified sequences</taxon>
        <taxon>metagenomes</taxon>
        <taxon>ecological metagenomes</taxon>
    </lineage>
</organism>
<dbReference type="AlphaFoldDB" id="A0A0F9SAV1"/>
<sequence length="310" mass="31933">LRGQHPGLSAGVGVTTTDHALLANLAFASAGHTGFQAEDAGLTSLAGLGYVSDSMIKITAEDTYVIRTLAEVRTDLGLVIGTNVLAYDVGLANLAGIAMAADKFYYTSADNVHVAATVTSFARSILDDANEAAFKATVNLEIGTDVLAQQTIGIADNNLLEVDHVSPADNDYAKFTVNGLEGRSYAEVLSDIGASASGHNHDATYQPLDAELTSLAALSYVAASFVKMTGANTFALRTIGETADDLEGTINHDNLANGGAHDYAYISGNDGATGVTAAELEELSDGSETTLHSHAGGGGDVSKQFLEVMG</sequence>
<evidence type="ECO:0000313" key="1">
    <source>
        <dbReference type="EMBL" id="KKN66025.1"/>
    </source>
</evidence>
<gene>
    <name evidence="1" type="ORF">LCGC14_0475030</name>
</gene>
<reference evidence="1" key="1">
    <citation type="journal article" date="2015" name="Nature">
        <title>Complex archaea that bridge the gap between prokaryotes and eukaryotes.</title>
        <authorList>
            <person name="Spang A."/>
            <person name="Saw J.H."/>
            <person name="Jorgensen S.L."/>
            <person name="Zaremba-Niedzwiedzka K."/>
            <person name="Martijn J."/>
            <person name="Lind A.E."/>
            <person name="van Eijk R."/>
            <person name="Schleper C."/>
            <person name="Guy L."/>
            <person name="Ettema T.J."/>
        </authorList>
    </citation>
    <scope>NUCLEOTIDE SEQUENCE</scope>
</reference>
<dbReference type="EMBL" id="LAZR01000511">
    <property type="protein sequence ID" value="KKN66025.1"/>
    <property type="molecule type" value="Genomic_DNA"/>
</dbReference>
<accession>A0A0F9SAV1</accession>
<protein>
    <submittedName>
        <fullName evidence="1">Uncharacterized protein</fullName>
    </submittedName>
</protein>
<feature type="non-terminal residue" evidence="1">
    <location>
        <position position="1"/>
    </location>
</feature>
<proteinExistence type="predicted"/>
<comment type="caution">
    <text evidence="1">The sequence shown here is derived from an EMBL/GenBank/DDBJ whole genome shotgun (WGS) entry which is preliminary data.</text>
</comment>